<comment type="caution">
    <text evidence="1">The sequence shown here is derived from an EMBL/GenBank/DDBJ whole genome shotgun (WGS) entry which is preliminary data.</text>
</comment>
<sequence length="315" mass="37022">MDECRKEKPEADIEKIFKKYLESRRLLQTRWEHIVDTVMTNPNRSLDLKSVKKAFDYDYTNASCMGKSRLLKEIGNKVFVVYSCFRVFYYADDILQKTTFVFNGQHYYVHVFKLSETHMKYEKYCMQHQLFETQKIIKDNAYTIFCPLEESCKKFATTRRKTDSLLLLASDHFTVSSEVQDGQYILSSHKLYPPYYLLGTFDTVATLEPSNLHETAKYDYFFRFGRPLWYAQFSSASDPDYPNRLVNLVMVKLGSELATTLVSNYTSSSSEPLLSIAATAIMNHEYIRIHDILNHFIQGLFKESKTDIYRTFWVN</sequence>
<name>A0A9W4SDY7_9GLOM</name>
<accession>A0A9W4SDY7</accession>
<proteinExistence type="predicted"/>
<dbReference type="Proteomes" id="UP001153678">
    <property type="component" value="Unassembled WGS sequence"/>
</dbReference>
<gene>
    <name evidence="1" type="ORF">FWILDA_LOCUS2260</name>
</gene>
<dbReference type="AlphaFoldDB" id="A0A9W4SDY7"/>
<evidence type="ECO:0000313" key="1">
    <source>
        <dbReference type="EMBL" id="CAI2165821.1"/>
    </source>
</evidence>
<keyword evidence="2" id="KW-1185">Reference proteome</keyword>
<organism evidence="1 2">
    <name type="scientific">Funneliformis geosporum</name>
    <dbReference type="NCBI Taxonomy" id="1117311"/>
    <lineage>
        <taxon>Eukaryota</taxon>
        <taxon>Fungi</taxon>
        <taxon>Fungi incertae sedis</taxon>
        <taxon>Mucoromycota</taxon>
        <taxon>Glomeromycotina</taxon>
        <taxon>Glomeromycetes</taxon>
        <taxon>Glomerales</taxon>
        <taxon>Glomeraceae</taxon>
        <taxon>Funneliformis</taxon>
    </lineage>
</organism>
<reference evidence="1" key="1">
    <citation type="submission" date="2022-08" db="EMBL/GenBank/DDBJ databases">
        <authorList>
            <person name="Kallberg Y."/>
            <person name="Tangrot J."/>
            <person name="Rosling A."/>
        </authorList>
    </citation>
    <scope>NUCLEOTIDE SEQUENCE</scope>
    <source>
        <strain evidence="1">Wild A</strain>
    </source>
</reference>
<evidence type="ECO:0000313" key="2">
    <source>
        <dbReference type="Proteomes" id="UP001153678"/>
    </source>
</evidence>
<protein>
    <submittedName>
        <fullName evidence="1">23_t:CDS:1</fullName>
    </submittedName>
</protein>
<dbReference type="EMBL" id="CAMKVN010000251">
    <property type="protein sequence ID" value="CAI2165821.1"/>
    <property type="molecule type" value="Genomic_DNA"/>
</dbReference>